<name>A0A383CUI8_9ZZZZ</name>
<dbReference type="AlphaFoldDB" id="A0A383CUI8"/>
<reference evidence="1" key="1">
    <citation type="submission" date="2018-05" db="EMBL/GenBank/DDBJ databases">
        <authorList>
            <person name="Lanie J.A."/>
            <person name="Ng W.-L."/>
            <person name="Kazmierczak K.M."/>
            <person name="Andrzejewski T.M."/>
            <person name="Davidsen T.M."/>
            <person name="Wayne K.J."/>
            <person name="Tettelin H."/>
            <person name="Glass J.I."/>
            <person name="Rusch D."/>
            <person name="Podicherti R."/>
            <person name="Tsui H.-C.T."/>
            <person name="Winkler M.E."/>
        </authorList>
    </citation>
    <scope>NUCLEOTIDE SEQUENCE</scope>
</reference>
<evidence type="ECO:0000313" key="1">
    <source>
        <dbReference type="EMBL" id="SVE35699.1"/>
    </source>
</evidence>
<feature type="non-terminal residue" evidence="1">
    <location>
        <position position="1"/>
    </location>
</feature>
<sequence>INPNLSIIGINHIVAPSRIELLLPG</sequence>
<proteinExistence type="predicted"/>
<protein>
    <submittedName>
        <fullName evidence="1">Uncharacterized protein</fullName>
    </submittedName>
</protein>
<organism evidence="1">
    <name type="scientific">marine metagenome</name>
    <dbReference type="NCBI Taxonomy" id="408172"/>
    <lineage>
        <taxon>unclassified sequences</taxon>
        <taxon>metagenomes</taxon>
        <taxon>ecological metagenomes</taxon>
    </lineage>
</organism>
<gene>
    <name evidence="1" type="ORF">METZ01_LOCUS488553</name>
</gene>
<accession>A0A383CUI8</accession>
<dbReference type="EMBL" id="UINC01211694">
    <property type="protein sequence ID" value="SVE35699.1"/>
    <property type="molecule type" value="Genomic_DNA"/>
</dbReference>